<dbReference type="Proteomes" id="UP000050909">
    <property type="component" value="Unassembled WGS sequence"/>
</dbReference>
<keyword evidence="6 10" id="KW-0067">ATP-binding</keyword>
<reference evidence="10 11" key="1">
    <citation type="journal article" date="2015" name="Genome Announc.">
        <title>Expanding the biotechnology potential of lactobacilli through comparative genomics of 213 strains and associated genera.</title>
        <authorList>
            <person name="Sun Z."/>
            <person name="Harris H.M."/>
            <person name="McCann A."/>
            <person name="Guo C."/>
            <person name="Argimon S."/>
            <person name="Zhang W."/>
            <person name="Yang X."/>
            <person name="Jeffery I.B."/>
            <person name="Cooney J.C."/>
            <person name="Kagawa T.F."/>
            <person name="Liu W."/>
            <person name="Song Y."/>
            <person name="Salvetti E."/>
            <person name="Wrobel A."/>
            <person name="Rasinkangas P."/>
            <person name="Parkhill J."/>
            <person name="Rea M.C."/>
            <person name="O'Sullivan O."/>
            <person name="Ritari J."/>
            <person name="Douillard F.P."/>
            <person name="Paul Ross R."/>
            <person name="Yang R."/>
            <person name="Briner A.E."/>
            <person name="Felis G.E."/>
            <person name="de Vos W.M."/>
            <person name="Barrangou R."/>
            <person name="Klaenhammer T.R."/>
            <person name="Caufield P.W."/>
            <person name="Cui Y."/>
            <person name="Zhang H."/>
            <person name="O'Toole P.W."/>
        </authorList>
    </citation>
    <scope>NUCLEOTIDE SEQUENCE [LARGE SCALE GENOMIC DNA]</scope>
    <source>
        <strain evidence="10 11">DSM 20534</strain>
    </source>
</reference>
<accession>A0A0R1H4I2</accession>
<evidence type="ECO:0000256" key="4">
    <source>
        <dbReference type="ARBA" id="ARBA00022475"/>
    </source>
</evidence>
<keyword evidence="4" id="KW-1003">Cell membrane</keyword>
<dbReference type="RefSeq" id="WP_056945732.1">
    <property type="nucleotide sequence ID" value="NZ_AZCV01000004.1"/>
</dbReference>
<dbReference type="SUPFAM" id="SSF52540">
    <property type="entry name" value="P-loop containing nucleoside triphosphate hydrolases"/>
    <property type="match status" value="2"/>
</dbReference>
<evidence type="ECO:0000256" key="3">
    <source>
        <dbReference type="ARBA" id="ARBA00022448"/>
    </source>
</evidence>
<keyword evidence="3" id="KW-0813">Transport</keyword>
<dbReference type="PATRIC" id="fig|1423722.3.peg.1210"/>
<dbReference type="SMART" id="SM00382">
    <property type="entry name" value="AAA"/>
    <property type="match status" value="2"/>
</dbReference>
<dbReference type="PANTHER" id="PTHR43553">
    <property type="entry name" value="HEAVY METAL TRANSPORTER"/>
    <property type="match status" value="1"/>
</dbReference>
<evidence type="ECO:0000313" key="10">
    <source>
        <dbReference type="EMBL" id="KRK37575.1"/>
    </source>
</evidence>
<dbReference type="Pfam" id="PF00005">
    <property type="entry name" value="ABC_tran"/>
    <property type="match status" value="2"/>
</dbReference>
<name>A0A0R1H4I2_9LACO</name>
<evidence type="ECO:0000256" key="8">
    <source>
        <dbReference type="ARBA" id="ARBA00023136"/>
    </source>
</evidence>
<keyword evidence="5" id="KW-0547">Nucleotide-binding</keyword>
<dbReference type="InterPro" id="IPR027417">
    <property type="entry name" value="P-loop_NTPase"/>
</dbReference>
<dbReference type="InterPro" id="IPR050095">
    <property type="entry name" value="ECF_ABC_transporter_ATP-bd"/>
</dbReference>
<evidence type="ECO:0000256" key="1">
    <source>
        <dbReference type="ARBA" id="ARBA00004202"/>
    </source>
</evidence>
<dbReference type="GO" id="GO:0042626">
    <property type="term" value="F:ATPase-coupled transmembrane transporter activity"/>
    <property type="evidence" value="ECO:0007669"/>
    <property type="project" value="TreeGrafter"/>
</dbReference>
<dbReference type="PROSITE" id="PS50893">
    <property type="entry name" value="ABC_TRANSPORTER_2"/>
    <property type="match status" value="2"/>
</dbReference>
<dbReference type="InterPro" id="IPR015856">
    <property type="entry name" value="ABC_transpr_CbiO/EcfA_su"/>
</dbReference>
<keyword evidence="11" id="KW-1185">Reference proteome</keyword>
<evidence type="ECO:0000256" key="2">
    <source>
        <dbReference type="ARBA" id="ARBA00005417"/>
    </source>
</evidence>
<dbReference type="InterPro" id="IPR017871">
    <property type="entry name" value="ABC_transporter-like_CS"/>
</dbReference>
<evidence type="ECO:0000313" key="11">
    <source>
        <dbReference type="Proteomes" id="UP000050909"/>
    </source>
</evidence>
<organism evidence="10 11">
    <name type="scientific">Amylolactobacillus amylotrophicus DSM 20534</name>
    <dbReference type="NCBI Taxonomy" id="1423722"/>
    <lineage>
        <taxon>Bacteria</taxon>
        <taxon>Bacillati</taxon>
        <taxon>Bacillota</taxon>
        <taxon>Bacilli</taxon>
        <taxon>Lactobacillales</taxon>
        <taxon>Lactobacillaceae</taxon>
        <taxon>Amylolactobacillus</taxon>
    </lineage>
</organism>
<keyword evidence="8" id="KW-0472">Membrane</keyword>
<dbReference type="Gene3D" id="3.40.50.300">
    <property type="entry name" value="P-loop containing nucleotide triphosphate hydrolases"/>
    <property type="match status" value="2"/>
</dbReference>
<keyword evidence="7" id="KW-1278">Translocase</keyword>
<dbReference type="EMBL" id="AZCV01000004">
    <property type="protein sequence ID" value="KRK37575.1"/>
    <property type="molecule type" value="Genomic_DNA"/>
</dbReference>
<gene>
    <name evidence="10" type="ORF">FC62_GL001187</name>
</gene>
<dbReference type="GO" id="GO:0016887">
    <property type="term" value="F:ATP hydrolysis activity"/>
    <property type="evidence" value="ECO:0007669"/>
    <property type="project" value="InterPro"/>
</dbReference>
<sequence>MNLIEVNNFTFSYPDQRPIIKGVSFNVEPGSFNLLLGLNGSGKTTLIQQLTPTFSQHGISTGTISFMNRPLSTVPEERIGYVMQHPDHQIVTDKVWHELAFGLENLGRPSAEIRRRVAEIVNFFGMQQWFEQDVATLSGGQKQLLNLASTVIMDPTLLILDEPTAQLDPIATDNFIQMLHKINHELGITILITEHDVSQLLPYTTRILVLDAGEIIVDETTQAAIAAIFVKAPYLIPLLPAAAQIVHAISPTSSELPISVSAGKIWLAEAKRPQKTSMMVFDSVTANKPQPLIRAKNIWFGYDKQPDVIRNLSLTINAGETLMILGANGSGKSTLMNLLMGEYIAYRGKLTISGHTLKSRQQLQQYQTGIGYLPQDPTTLFVKDNVLDELRYGLPESSDSEQTILTGSKSFKLDSVLGQNPFDLSGGQQQVLGLLKVLLKKPQILFLDEPTKGLDTKAKELVAQALQELRSHSVTIIMITHDLNFAAQNADKVGLFFNGTVTSCTERHDFFGNNNFYTTEANRISRDFVDNAITVQEVIEWLNH</sequence>
<evidence type="ECO:0000256" key="7">
    <source>
        <dbReference type="ARBA" id="ARBA00022967"/>
    </source>
</evidence>
<dbReference type="CDD" id="cd03225">
    <property type="entry name" value="ABC_cobalt_CbiO_domain1"/>
    <property type="match status" value="2"/>
</dbReference>
<dbReference type="AlphaFoldDB" id="A0A0R1H4I2"/>
<dbReference type="PANTHER" id="PTHR43553:SF24">
    <property type="entry name" value="ENERGY-COUPLING FACTOR TRANSPORTER ATP-BINDING PROTEIN ECFA1"/>
    <property type="match status" value="1"/>
</dbReference>
<evidence type="ECO:0000256" key="6">
    <source>
        <dbReference type="ARBA" id="ARBA00022840"/>
    </source>
</evidence>
<proteinExistence type="inferred from homology"/>
<dbReference type="GO" id="GO:0043190">
    <property type="term" value="C:ATP-binding cassette (ABC) transporter complex"/>
    <property type="evidence" value="ECO:0007669"/>
    <property type="project" value="TreeGrafter"/>
</dbReference>
<dbReference type="InterPro" id="IPR003439">
    <property type="entry name" value="ABC_transporter-like_ATP-bd"/>
</dbReference>
<dbReference type="InterPro" id="IPR003593">
    <property type="entry name" value="AAA+_ATPase"/>
</dbReference>
<evidence type="ECO:0000259" key="9">
    <source>
        <dbReference type="PROSITE" id="PS50893"/>
    </source>
</evidence>
<evidence type="ECO:0000256" key="5">
    <source>
        <dbReference type="ARBA" id="ARBA00022741"/>
    </source>
</evidence>
<protein>
    <submittedName>
        <fullName evidence="10">Cobalt nickel transport system ATP-binding protein</fullName>
    </submittedName>
</protein>
<feature type="domain" description="ABC transporter" evidence="9">
    <location>
        <begin position="293"/>
        <end position="523"/>
    </location>
</feature>
<comment type="subcellular location">
    <subcellularLocation>
        <location evidence="1">Cell membrane</location>
        <topology evidence="1">Peripheral membrane protein</topology>
    </subcellularLocation>
</comment>
<dbReference type="GO" id="GO:0005524">
    <property type="term" value="F:ATP binding"/>
    <property type="evidence" value="ECO:0007669"/>
    <property type="project" value="UniProtKB-KW"/>
</dbReference>
<feature type="domain" description="ABC transporter" evidence="9">
    <location>
        <begin position="4"/>
        <end position="237"/>
    </location>
</feature>
<comment type="caution">
    <text evidence="10">The sequence shown here is derived from an EMBL/GenBank/DDBJ whole genome shotgun (WGS) entry which is preliminary data.</text>
</comment>
<dbReference type="PROSITE" id="PS00211">
    <property type="entry name" value="ABC_TRANSPORTER_1"/>
    <property type="match status" value="2"/>
</dbReference>
<comment type="similarity">
    <text evidence="2">Belongs to the ABC transporter superfamily.</text>
</comment>